<evidence type="ECO:0000256" key="5">
    <source>
        <dbReference type="ARBA" id="ARBA00022741"/>
    </source>
</evidence>
<dbReference type="EMBL" id="WHNX01000001">
    <property type="protein sequence ID" value="MPW24266.1"/>
    <property type="molecule type" value="Genomic_DNA"/>
</dbReference>
<keyword evidence="2" id="KW-0813">Transport</keyword>
<dbReference type="RefSeq" id="WP_152800586.1">
    <property type="nucleotide sequence ID" value="NZ_WHNX01000001.1"/>
</dbReference>
<comment type="caution">
    <text evidence="12">The sequence shown here is derived from an EMBL/GenBank/DDBJ whole genome shotgun (WGS) entry which is preliminary data.</text>
</comment>
<evidence type="ECO:0000313" key="12">
    <source>
        <dbReference type="EMBL" id="MPW24266.1"/>
    </source>
</evidence>
<dbReference type="FunFam" id="3.40.50.300:FF:000854">
    <property type="entry name" value="Multidrug ABC transporter ATP-binding protein"/>
    <property type="match status" value="1"/>
</dbReference>
<evidence type="ECO:0000256" key="2">
    <source>
        <dbReference type="ARBA" id="ARBA00022448"/>
    </source>
</evidence>
<dbReference type="Gene3D" id="1.20.1560.10">
    <property type="entry name" value="ABC transporter type 1, transmembrane domain"/>
    <property type="match status" value="1"/>
</dbReference>
<evidence type="ECO:0000256" key="1">
    <source>
        <dbReference type="ARBA" id="ARBA00004651"/>
    </source>
</evidence>
<feature type="transmembrane region" description="Helical" evidence="9">
    <location>
        <begin position="20"/>
        <end position="47"/>
    </location>
</feature>
<dbReference type="InterPro" id="IPR017871">
    <property type="entry name" value="ABC_transporter-like_CS"/>
</dbReference>
<evidence type="ECO:0000256" key="9">
    <source>
        <dbReference type="SAM" id="Phobius"/>
    </source>
</evidence>
<evidence type="ECO:0000256" key="7">
    <source>
        <dbReference type="ARBA" id="ARBA00022989"/>
    </source>
</evidence>
<dbReference type="GO" id="GO:0016887">
    <property type="term" value="F:ATP hydrolysis activity"/>
    <property type="evidence" value="ECO:0007669"/>
    <property type="project" value="InterPro"/>
</dbReference>
<evidence type="ECO:0000256" key="8">
    <source>
        <dbReference type="ARBA" id="ARBA00023136"/>
    </source>
</evidence>
<dbReference type="PROSITE" id="PS50929">
    <property type="entry name" value="ABC_TM1F"/>
    <property type="match status" value="1"/>
</dbReference>
<dbReference type="InterPro" id="IPR011527">
    <property type="entry name" value="ABC1_TM_dom"/>
</dbReference>
<dbReference type="PROSITE" id="PS00211">
    <property type="entry name" value="ABC_TRANSPORTER_1"/>
    <property type="match status" value="1"/>
</dbReference>
<name>A0A6A7K465_9FIRM</name>
<reference evidence="12 13" key="1">
    <citation type="submission" date="2019-10" db="EMBL/GenBank/DDBJ databases">
        <title>Alkalibaculum tamaniensis sp.nov., a new alkaliphilic acetogen, isolated on methoxylated aromatics from a mud volcano.</title>
        <authorList>
            <person name="Khomyakova M.A."/>
            <person name="Merkel A.Y."/>
            <person name="Bonch-Osmolovskaya E.A."/>
            <person name="Slobodkin A.I."/>
        </authorList>
    </citation>
    <scope>NUCLEOTIDE SEQUENCE [LARGE SCALE GENOMIC DNA]</scope>
    <source>
        <strain evidence="12 13">M08DMB</strain>
    </source>
</reference>
<proteinExistence type="predicted"/>
<dbReference type="InterPro" id="IPR027417">
    <property type="entry name" value="P-loop_NTPase"/>
</dbReference>
<dbReference type="PROSITE" id="PS50893">
    <property type="entry name" value="ABC_TRANSPORTER_2"/>
    <property type="match status" value="1"/>
</dbReference>
<evidence type="ECO:0000259" key="11">
    <source>
        <dbReference type="PROSITE" id="PS50929"/>
    </source>
</evidence>
<dbReference type="GO" id="GO:0034040">
    <property type="term" value="F:ATPase-coupled lipid transmembrane transporter activity"/>
    <property type="evidence" value="ECO:0007669"/>
    <property type="project" value="TreeGrafter"/>
</dbReference>
<keyword evidence="7 9" id="KW-1133">Transmembrane helix</keyword>
<keyword evidence="8 9" id="KW-0472">Membrane</keyword>
<evidence type="ECO:0000259" key="10">
    <source>
        <dbReference type="PROSITE" id="PS50893"/>
    </source>
</evidence>
<keyword evidence="5" id="KW-0547">Nucleotide-binding</keyword>
<keyword evidence="4 9" id="KW-0812">Transmembrane</keyword>
<feature type="transmembrane region" description="Helical" evidence="9">
    <location>
        <begin position="286"/>
        <end position="304"/>
    </location>
</feature>
<dbReference type="InterPro" id="IPR036640">
    <property type="entry name" value="ABC1_TM_sf"/>
</dbReference>
<keyword evidence="13" id="KW-1185">Reference proteome</keyword>
<comment type="subcellular location">
    <subcellularLocation>
        <location evidence="1">Cell membrane</location>
        <topology evidence="1">Multi-pass membrane protein</topology>
    </subcellularLocation>
</comment>
<sequence>MLINKKLISYAKGVKPYIALAVATKVVVLVTNIFFAFSIGGALQSYFEGGWQAVNVELLLGATGFTIVMRAVMNPLTLIFSHRCSSIVRSRLREAVYEKMVKLETQYHRTTGTSHVVSAVVDGVESLESYFGSYIPQFYYAIMVPFILFVSLVKLDWRPAGILLIISPLILLCMMLIMDMAGKMNRKHFGHYQSLGSFFLESLQGLPTLKLFGQEEERFDEIKERTESFRKTTMKILGMQLNSIILIDFITYGGAAAGIVVTALSLGKGYLSFGESFTFLLLASEFFLPLRTLVSFFHIAMGGVSASEKIFHLLETSEERVHRKEKPYKGKGNNTSILLKNVSFSYYRGSPILQDINMEIKQGETVALVGKSGCGKSTLANMLVGFMDPIQGNISYGEQDSVDISLESLRRKVCLVPQNTYIFTGTIEENLRMANPYAKDEDMIRVCKKVGLMDLMKGSGRGLALQVGEAGSQLSGGQRQKLGIARALLRNSDVFIFDEATSNVDKESEEEIWQAIWKETQSKTTIIISHRLSTIIHANRIYVVDKGCIVEWGNHNHLMANGGLYYQLALEQGELRRKEEVS</sequence>
<dbReference type="Gene3D" id="3.40.50.300">
    <property type="entry name" value="P-loop containing nucleotide triphosphate hydrolases"/>
    <property type="match status" value="1"/>
</dbReference>
<evidence type="ECO:0000256" key="3">
    <source>
        <dbReference type="ARBA" id="ARBA00022475"/>
    </source>
</evidence>
<dbReference type="SUPFAM" id="SSF90123">
    <property type="entry name" value="ABC transporter transmembrane region"/>
    <property type="match status" value="1"/>
</dbReference>
<dbReference type="Pfam" id="PF00005">
    <property type="entry name" value="ABC_tran"/>
    <property type="match status" value="1"/>
</dbReference>
<dbReference type="GO" id="GO:0005886">
    <property type="term" value="C:plasma membrane"/>
    <property type="evidence" value="ECO:0007669"/>
    <property type="project" value="UniProtKB-SubCell"/>
</dbReference>
<feature type="transmembrane region" description="Helical" evidence="9">
    <location>
        <begin position="161"/>
        <end position="178"/>
    </location>
</feature>
<dbReference type="Proteomes" id="UP000440004">
    <property type="component" value="Unassembled WGS sequence"/>
</dbReference>
<gene>
    <name evidence="12" type="ORF">GC105_00455</name>
</gene>
<dbReference type="InterPro" id="IPR003439">
    <property type="entry name" value="ABC_transporter-like_ATP-bd"/>
</dbReference>
<dbReference type="SMART" id="SM00382">
    <property type="entry name" value="AAA"/>
    <property type="match status" value="1"/>
</dbReference>
<keyword evidence="3" id="KW-1003">Cell membrane</keyword>
<feature type="transmembrane region" description="Helical" evidence="9">
    <location>
        <begin position="138"/>
        <end position="155"/>
    </location>
</feature>
<accession>A0A6A7K465</accession>
<dbReference type="GO" id="GO:0140359">
    <property type="term" value="F:ABC-type transporter activity"/>
    <property type="evidence" value="ECO:0007669"/>
    <property type="project" value="InterPro"/>
</dbReference>
<feature type="domain" description="ABC transporter" evidence="10">
    <location>
        <begin position="337"/>
        <end position="571"/>
    </location>
</feature>
<evidence type="ECO:0000256" key="4">
    <source>
        <dbReference type="ARBA" id="ARBA00022692"/>
    </source>
</evidence>
<keyword evidence="6 12" id="KW-0067">ATP-binding</keyword>
<feature type="transmembrane region" description="Helical" evidence="9">
    <location>
        <begin position="244"/>
        <end position="266"/>
    </location>
</feature>
<dbReference type="PANTHER" id="PTHR24221:SF654">
    <property type="entry name" value="ATP-BINDING CASSETTE SUB-FAMILY B MEMBER 6"/>
    <property type="match status" value="1"/>
</dbReference>
<dbReference type="InterPro" id="IPR039421">
    <property type="entry name" value="Type_1_exporter"/>
</dbReference>
<dbReference type="Pfam" id="PF00664">
    <property type="entry name" value="ABC_membrane"/>
    <property type="match status" value="1"/>
</dbReference>
<feature type="domain" description="ABC transmembrane type-1" evidence="11">
    <location>
        <begin position="18"/>
        <end position="302"/>
    </location>
</feature>
<organism evidence="12 13">
    <name type="scientific">Alkalibaculum sporogenes</name>
    <dbReference type="NCBI Taxonomy" id="2655001"/>
    <lineage>
        <taxon>Bacteria</taxon>
        <taxon>Bacillati</taxon>
        <taxon>Bacillota</taxon>
        <taxon>Clostridia</taxon>
        <taxon>Eubacteriales</taxon>
        <taxon>Eubacteriaceae</taxon>
        <taxon>Alkalibaculum</taxon>
    </lineage>
</organism>
<dbReference type="SUPFAM" id="SSF52540">
    <property type="entry name" value="P-loop containing nucleoside triphosphate hydrolases"/>
    <property type="match status" value="1"/>
</dbReference>
<dbReference type="GO" id="GO:0005524">
    <property type="term" value="F:ATP binding"/>
    <property type="evidence" value="ECO:0007669"/>
    <property type="project" value="UniProtKB-KW"/>
</dbReference>
<evidence type="ECO:0000256" key="6">
    <source>
        <dbReference type="ARBA" id="ARBA00022840"/>
    </source>
</evidence>
<evidence type="ECO:0000313" key="13">
    <source>
        <dbReference type="Proteomes" id="UP000440004"/>
    </source>
</evidence>
<dbReference type="AlphaFoldDB" id="A0A6A7K465"/>
<protein>
    <submittedName>
        <fullName evidence="12">ATP-binding cassette domain-containing protein</fullName>
    </submittedName>
</protein>
<dbReference type="PANTHER" id="PTHR24221">
    <property type="entry name" value="ATP-BINDING CASSETTE SUB-FAMILY B"/>
    <property type="match status" value="1"/>
</dbReference>
<dbReference type="InterPro" id="IPR003593">
    <property type="entry name" value="AAA+_ATPase"/>
</dbReference>